<organism evidence="2 3">
    <name type="scientific">Channa argus</name>
    <name type="common">Northern snakehead</name>
    <name type="synonym">Ophicephalus argus</name>
    <dbReference type="NCBI Taxonomy" id="215402"/>
    <lineage>
        <taxon>Eukaryota</taxon>
        <taxon>Metazoa</taxon>
        <taxon>Chordata</taxon>
        <taxon>Craniata</taxon>
        <taxon>Vertebrata</taxon>
        <taxon>Euteleostomi</taxon>
        <taxon>Actinopterygii</taxon>
        <taxon>Neopterygii</taxon>
        <taxon>Teleostei</taxon>
        <taxon>Neoteleostei</taxon>
        <taxon>Acanthomorphata</taxon>
        <taxon>Anabantaria</taxon>
        <taxon>Anabantiformes</taxon>
        <taxon>Channoidei</taxon>
        <taxon>Channidae</taxon>
        <taxon>Channa</taxon>
    </lineage>
</organism>
<dbReference type="AlphaFoldDB" id="A0A6G1QRT4"/>
<dbReference type="Proteomes" id="UP000503349">
    <property type="component" value="Chromosome 22"/>
</dbReference>
<accession>A0A6G1QRT4</accession>
<reference evidence="3" key="2">
    <citation type="submission" date="2019-02" db="EMBL/GenBank/DDBJ databases">
        <title>Opniocepnalus argus Var Kimnra genome.</title>
        <authorList>
            <person name="Zhou C."/>
            <person name="Xiao S."/>
        </authorList>
    </citation>
    <scope>NUCLEOTIDE SEQUENCE [LARGE SCALE GENOMIC DNA]</scope>
</reference>
<evidence type="ECO:0000256" key="1">
    <source>
        <dbReference type="SAM" id="MobiDB-lite"/>
    </source>
</evidence>
<dbReference type="EMBL" id="CM015733">
    <property type="protein sequence ID" value="KAF3705430.1"/>
    <property type="molecule type" value="Genomic_DNA"/>
</dbReference>
<gene>
    <name evidence="2" type="ORF">EXN66_Car021121</name>
</gene>
<name>A0A6G1QRT4_CHAAH</name>
<evidence type="ECO:0000313" key="3">
    <source>
        <dbReference type="Proteomes" id="UP000503349"/>
    </source>
</evidence>
<feature type="compositionally biased region" description="Basic and acidic residues" evidence="1">
    <location>
        <begin position="63"/>
        <end position="76"/>
    </location>
</feature>
<evidence type="ECO:0000313" key="2">
    <source>
        <dbReference type="EMBL" id="KAF3705430.1"/>
    </source>
</evidence>
<feature type="region of interest" description="Disordered" evidence="1">
    <location>
        <begin position="51"/>
        <end position="76"/>
    </location>
</feature>
<feature type="compositionally biased region" description="Pro residues" evidence="1">
    <location>
        <begin position="142"/>
        <end position="162"/>
    </location>
</feature>
<keyword evidence="3" id="KW-1185">Reference proteome</keyword>
<sequence>MDEKQKLSPGVSESLSHEIYEVPANAICYMPARSSPMAPEPRVLHGMPREAICHRPPAPRGPDFPRPHEELHRRSPDGVCRYPGPLPSCPCPPEPQKELLYISPETVCHLPAAPRHVAPPTKMTLIQLENKDEEQPRLHFPKPGPLCRLPPPDPGPMCPLNPSPVLLKATTSEQKDLEAEVESTGINQL</sequence>
<feature type="region of interest" description="Disordered" evidence="1">
    <location>
        <begin position="133"/>
        <end position="163"/>
    </location>
</feature>
<proteinExistence type="predicted"/>
<reference evidence="2 3" key="1">
    <citation type="submission" date="2019-02" db="EMBL/GenBank/DDBJ databases">
        <title>Opniocepnalus argus genome.</title>
        <authorList>
            <person name="Zhou C."/>
            <person name="Xiao S."/>
        </authorList>
    </citation>
    <scope>NUCLEOTIDE SEQUENCE [LARGE SCALE GENOMIC DNA]</scope>
    <source>
        <strain evidence="2">OARG1902GOOAL</strain>
        <tissue evidence="2">Muscle</tissue>
    </source>
</reference>
<protein>
    <submittedName>
        <fullName evidence="2">Uncharacterized protein</fullName>
    </submittedName>
</protein>